<reference evidence="1 2" key="1">
    <citation type="submission" date="2017-09" db="EMBL/GenBank/DDBJ databases">
        <title>Depth-based differentiation of microbial function through sediment-hosted aquifers and enrichment of novel symbionts in the deep terrestrial subsurface.</title>
        <authorList>
            <person name="Probst A.J."/>
            <person name="Ladd B."/>
            <person name="Jarett J.K."/>
            <person name="Geller-Mcgrath D.E."/>
            <person name="Sieber C.M."/>
            <person name="Emerson J.B."/>
            <person name="Anantharaman K."/>
            <person name="Thomas B.C."/>
            <person name="Malmstrom R."/>
            <person name="Stieglmeier M."/>
            <person name="Klingl A."/>
            <person name="Woyke T."/>
            <person name="Ryan C.M."/>
            <person name="Banfield J.F."/>
        </authorList>
    </citation>
    <scope>NUCLEOTIDE SEQUENCE [LARGE SCALE GENOMIC DNA]</scope>
    <source>
        <strain evidence="1">CG_4_10_14_0_8_um_filter_42_10</strain>
    </source>
</reference>
<protein>
    <submittedName>
        <fullName evidence="1">Uncharacterized protein</fullName>
    </submittedName>
</protein>
<sequence>MFYCRDPAFAGLSSSAKASEDKKNSPFREHFTFRLNLGIDCRCNLFSYPKFRIAGIKTVVKAWFSKVFHRQ</sequence>
<evidence type="ECO:0000313" key="1">
    <source>
        <dbReference type="EMBL" id="PIY96906.1"/>
    </source>
</evidence>
<dbReference type="EMBL" id="PFMD01000024">
    <property type="protein sequence ID" value="PIY96906.1"/>
    <property type="molecule type" value="Genomic_DNA"/>
</dbReference>
<dbReference type="Proteomes" id="UP000230779">
    <property type="component" value="Unassembled WGS sequence"/>
</dbReference>
<name>A0A2M7RKK0_9BACT</name>
<comment type="caution">
    <text evidence="1">The sequence shown here is derived from an EMBL/GenBank/DDBJ whole genome shotgun (WGS) entry which is preliminary data.</text>
</comment>
<organism evidence="1 2">
    <name type="scientific">Candidatus Kerfeldbacteria bacterium CG_4_10_14_0_8_um_filter_42_10</name>
    <dbReference type="NCBI Taxonomy" id="2014248"/>
    <lineage>
        <taxon>Bacteria</taxon>
        <taxon>Candidatus Kerfeldiibacteriota</taxon>
    </lineage>
</organism>
<proteinExistence type="predicted"/>
<gene>
    <name evidence="1" type="ORF">COY66_01920</name>
</gene>
<accession>A0A2M7RKK0</accession>
<evidence type="ECO:0000313" key="2">
    <source>
        <dbReference type="Proteomes" id="UP000230779"/>
    </source>
</evidence>
<dbReference type="AlphaFoldDB" id="A0A2M7RKK0"/>